<keyword evidence="2" id="KW-1185">Reference proteome</keyword>
<reference evidence="1 2" key="1">
    <citation type="submission" date="2019-01" db="EMBL/GenBank/DDBJ databases">
        <title>Filimonas sp. strain TTM-71.</title>
        <authorList>
            <person name="Chen W.-M."/>
        </authorList>
    </citation>
    <scope>NUCLEOTIDE SEQUENCE [LARGE SCALE GENOMIC DNA]</scope>
    <source>
        <strain evidence="1 2">TTM-71</strain>
    </source>
</reference>
<dbReference type="Gene3D" id="1.10.1200.10">
    <property type="entry name" value="ACP-like"/>
    <property type="match status" value="1"/>
</dbReference>
<dbReference type="Pfam" id="PF07377">
    <property type="entry name" value="DUF1493"/>
    <property type="match status" value="1"/>
</dbReference>
<comment type="caution">
    <text evidence="1">The sequence shown here is derived from an EMBL/GenBank/DDBJ whole genome shotgun (WGS) entry which is preliminary data.</text>
</comment>
<dbReference type="InterPro" id="IPR010862">
    <property type="entry name" value="DUF1493"/>
</dbReference>
<dbReference type="OrthoDB" id="1367059at2"/>
<evidence type="ECO:0000313" key="1">
    <source>
        <dbReference type="EMBL" id="RXK81430.1"/>
    </source>
</evidence>
<name>A0A4Q1D286_9BACT</name>
<proteinExistence type="predicted"/>
<protein>
    <submittedName>
        <fullName evidence="1">DUF1493 family protein</fullName>
    </submittedName>
</protein>
<dbReference type="InterPro" id="IPR036736">
    <property type="entry name" value="ACP-like_sf"/>
</dbReference>
<accession>A0A4Q1D286</accession>
<evidence type="ECO:0000313" key="2">
    <source>
        <dbReference type="Proteomes" id="UP000290545"/>
    </source>
</evidence>
<dbReference type="AlphaFoldDB" id="A0A4Q1D286"/>
<dbReference type="EMBL" id="SDHZ01000004">
    <property type="protein sequence ID" value="RXK81430.1"/>
    <property type="molecule type" value="Genomic_DNA"/>
</dbReference>
<organism evidence="1 2">
    <name type="scientific">Filimonas effusa</name>
    <dbReference type="NCBI Taxonomy" id="2508721"/>
    <lineage>
        <taxon>Bacteria</taxon>
        <taxon>Pseudomonadati</taxon>
        <taxon>Bacteroidota</taxon>
        <taxon>Chitinophagia</taxon>
        <taxon>Chitinophagales</taxon>
        <taxon>Chitinophagaceae</taxon>
        <taxon>Filimonas</taxon>
    </lineage>
</organism>
<dbReference type="Proteomes" id="UP000290545">
    <property type="component" value="Unassembled WGS sequence"/>
</dbReference>
<gene>
    <name evidence="1" type="ORF">ESB13_21090</name>
</gene>
<sequence length="116" mass="13078">MDSQFATLKNEFKMGDNIFNELVKFTIKQSCVDDEPIKRTTKLYEDLGIYGDDAVEFIIAFGKAFDVDVSEFKAADYFKGDGIDILGLNKNNKELTVGHLEKAILAGRLDEEVINF</sequence>